<gene>
    <name evidence="5" type="ORF">AAY24_17570</name>
</gene>
<dbReference type="PANTHER" id="PTHR33376:SF5">
    <property type="entry name" value="EXTRACYTOPLASMIC SOLUTE RECEPTOR PROTEIN"/>
    <property type="match status" value="1"/>
</dbReference>
<dbReference type="PANTHER" id="PTHR33376">
    <property type="match status" value="1"/>
</dbReference>
<dbReference type="Gene3D" id="3.40.190.170">
    <property type="entry name" value="Bacterial extracellular solute-binding protein, family 7"/>
    <property type="match status" value="1"/>
</dbReference>
<evidence type="ECO:0000256" key="1">
    <source>
        <dbReference type="ARBA" id="ARBA00022729"/>
    </source>
</evidence>
<dbReference type="KEGG" id="seds:AAY24_17570"/>
<feature type="chain" id="PRO_5002517538" evidence="4">
    <location>
        <begin position="37"/>
        <end position="362"/>
    </location>
</feature>
<feature type="binding site" evidence="2">
    <location>
        <position position="185"/>
    </location>
    <ligand>
        <name>substrate</name>
    </ligand>
</feature>
<dbReference type="Pfam" id="PF03480">
    <property type="entry name" value="DctP"/>
    <property type="match status" value="1"/>
</dbReference>
<keyword evidence="3" id="KW-0479">Metal-binding</keyword>
<dbReference type="Gene3D" id="3.40.190.10">
    <property type="entry name" value="Periplasmic binding protein-like II"/>
    <property type="match status" value="1"/>
</dbReference>
<evidence type="ECO:0000256" key="4">
    <source>
        <dbReference type="SAM" id="SignalP"/>
    </source>
</evidence>
<dbReference type="RefSeq" id="WP_046860769.1">
    <property type="nucleotide sequence ID" value="NZ_CP011412.1"/>
</dbReference>
<accession>A0A0F7K4E3</accession>
<dbReference type="EMBL" id="CP011412">
    <property type="protein sequence ID" value="AKH21848.1"/>
    <property type="molecule type" value="Genomic_DNA"/>
</dbReference>
<sequence>MTRDYAKRSSRRVLLKQVFVSALVGAGLVLTTAAQAAENVRWKVPVAFGTNLPALGDNITYVADALKAASGGTVQFKVFEPGKLVPPFSITDAVKDNKVQAGYTWVGYDQGRIPSSPLFAARPFGMEPWEYTAWWYEGGGKALGEEVYGEHGVHPILCGIIGPETAGWFRNEIKTLDDLQGLKIRFAGLGGRVLQKLGASVTMLPGGEIFQALEKGAIDASEFSMPAIDQKLGFDRVVKFNYFPGWHQTYTAFHLLVNRGVWEKLEDSNRALIDMACTAGVMRNLSKGEAIQGKIIDNFKASGVTATRLPEDLLRELQKVTQQVMQEESGKDALFKKVYDSQEAFSEGYKSWKSLGYLPRDF</sequence>
<reference evidence="5 6" key="1">
    <citation type="journal article" date="2015" name="Genome Announc.">
        <title>Complete Genome Sequence of Sedimenticola thiotaurini Strain SIP-G1, a Polyphosphate- and Polyhydroxyalkanoate-Accumulating Sulfur-Oxidizing Gammaproteobacterium Isolated from Salt Marsh Sediments.</title>
        <authorList>
            <person name="Flood B.E."/>
            <person name="Jones D.S."/>
            <person name="Bailey J.V."/>
        </authorList>
    </citation>
    <scope>NUCLEOTIDE SEQUENCE [LARGE SCALE GENOMIC DNA]</scope>
    <source>
        <strain evidence="5 6">SIP-G1</strain>
    </source>
</reference>
<organism evidence="5 6">
    <name type="scientific">Sedimenticola thiotaurini</name>
    <dbReference type="NCBI Taxonomy" id="1543721"/>
    <lineage>
        <taxon>Bacteria</taxon>
        <taxon>Pseudomonadati</taxon>
        <taxon>Pseudomonadota</taxon>
        <taxon>Gammaproteobacteria</taxon>
        <taxon>Chromatiales</taxon>
        <taxon>Sedimenticolaceae</taxon>
        <taxon>Sedimenticola</taxon>
    </lineage>
</organism>
<protein>
    <submittedName>
        <fullName evidence="5">C4-dicarboxylate ABC transporter</fullName>
    </submittedName>
</protein>
<dbReference type="GO" id="GO:0055085">
    <property type="term" value="P:transmembrane transport"/>
    <property type="evidence" value="ECO:0007669"/>
    <property type="project" value="InterPro"/>
</dbReference>
<evidence type="ECO:0000256" key="3">
    <source>
        <dbReference type="PIRSR" id="PIRSR039026-2"/>
    </source>
</evidence>
<dbReference type="InterPro" id="IPR026289">
    <property type="entry name" value="SBP_TakP-like"/>
</dbReference>
<feature type="signal peptide" evidence="4">
    <location>
        <begin position="1"/>
        <end position="36"/>
    </location>
</feature>
<keyword evidence="6" id="KW-1185">Reference proteome</keyword>
<dbReference type="GO" id="GO:0031317">
    <property type="term" value="C:tripartite ATP-independent periplasmic transporter complex"/>
    <property type="evidence" value="ECO:0007669"/>
    <property type="project" value="InterPro"/>
</dbReference>
<dbReference type="Proteomes" id="UP000034410">
    <property type="component" value="Chromosome"/>
</dbReference>
<dbReference type="AlphaFoldDB" id="A0A0F7K4E3"/>
<feature type="binding site" evidence="3">
    <location>
        <position position="222"/>
    </location>
    <ligand>
        <name>substrate</name>
    </ligand>
</feature>
<proteinExistence type="predicted"/>
<dbReference type="OrthoDB" id="9769667at2"/>
<name>A0A0F7K4E3_9GAMM</name>
<evidence type="ECO:0000256" key="2">
    <source>
        <dbReference type="PIRSR" id="PIRSR039026-1"/>
    </source>
</evidence>
<feature type="binding site" evidence="2">
    <location>
        <position position="164"/>
    </location>
    <ligand>
        <name>substrate</name>
    </ligand>
</feature>
<dbReference type="CDD" id="cd13604">
    <property type="entry name" value="PBP2_TRAP_ketoacid_lactate_like"/>
    <property type="match status" value="1"/>
</dbReference>
<dbReference type="PIRSF" id="PIRSF039026">
    <property type="entry name" value="SiaP"/>
    <property type="match status" value="1"/>
</dbReference>
<keyword evidence="1 4" id="KW-0732">Signal</keyword>
<dbReference type="InterPro" id="IPR038404">
    <property type="entry name" value="TRAP_DctP_sf"/>
</dbReference>
<dbReference type="PATRIC" id="fig|1543721.4.peg.3635"/>
<feature type="binding site" evidence="3">
    <location>
        <position position="223"/>
    </location>
    <ligand>
        <name>Na(+)</name>
        <dbReference type="ChEBI" id="CHEBI:29101"/>
    </ligand>
</feature>
<evidence type="ECO:0000313" key="6">
    <source>
        <dbReference type="Proteomes" id="UP000034410"/>
    </source>
</evidence>
<dbReference type="InterPro" id="IPR018389">
    <property type="entry name" value="DctP_fam"/>
</dbReference>
<evidence type="ECO:0000313" key="5">
    <source>
        <dbReference type="EMBL" id="AKH21848.1"/>
    </source>
</evidence>
<dbReference type="GO" id="GO:0046872">
    <property type="term" value="F:metal ion binding"/>
    <property type="evidence" value="ECO:0007669"/>
    <property type="project" value="UniProtKB-KW"/>
</dbReference>
<feature type="binding site" evidence="3">
    <location>
        <position position="248"/>
    </location>
    <ligand>
        <name>substrate</name>
    </ligand>
</feature>